<dbReference type="EnsemblMetazoa" id="PPA34646.1">
    <property type="protein sequence ID" value="PPA34646.1"/>
    <property type="gene ID" value="WBGene00273015"/>
</dbReference>
<dbReference type="Proteomes" id="UP000005239">
    <property type="component" value="Unassembled WGS sequence"/>
</dbReference>
<evidence type="ECO:0000256" key="1">
    <source>
        <dbReference type="SAM" id="MobiDB-lite"/>
    </source>
</evidence>
<feature type="compositionally biased region" description="Basic and acidic residues" evidence="1">
    <location>
        <begin position="51"/>
        <end position="74"/>
    </location>
</feature>
<keyword evidence="3" id="KW-1185">Reference proteome</keyword>
<evidence type="ECO:0000313" key="3">
    <source>
        <dbReference type="Proteomes" id="UP000005239"/>
    </source>
</evidence>
<accession>A0A8R1UNE0</accession>
<gene>
    <name evidence="2" type="primary">WBGene00273015</name>
</gene>
<accession>A0A2A6C535</accession>
<reference evidence="2" key="2">
    <citation type="submission" date="2022-06" db="UniProtKB">
        <authorList>
            <consortium name="EnsemblMetazoa"/>
        </authorList>
    </citation>
    <scope>IDENTIFICATION</scope>
    <source>
        <strain evidence="2">PS312</strain>
    </source>
</reference>
<proteinExistence type="predicted"/>
<reference evidence="3" key="1">
    <citation type="journal article" date="2008" name="Nat. Genet.">
        <title>The Pristionchus pacificus genome provides a unique perspective on nematode lifestyle and parasitism.</title>
        <authorList>
            <person name="Dieterich C."/>
            <person name="Clifton S.W."/>
            <person name="Schuster L.N."/>
            <person name="Chinwalla A."/>
            <person name="Delehaunty K."/>
            <person name="Dinkelacker I."/>
            <person name="Fulton L."/>
            <person name="Fulton R."/>
            <person name="Godfrey J."/>
            <person name="Minx P."/>
            <person name="Mitreva M."/>
            <person name="Roeseler W."/>
            <person name="Tian H."/>
            <person name="Witte H."/>
            <person name="Yang S.P."/>
            <person name="Wilson R.K."/>
            <person name="Sommer R.J."/>
        </authorList>
    </citation>
    <scope>NUCLEOTIDE SEQUENCE [LARGE SCALE GENOMIC DNA]</scope>
    <source>
        <strain evidence="3">PS312</strain>
    </source>
</reference>
<feature type="region of interest" description="Disordered" evidence="1">
    <location>
        <begin position="51"/>
        <end position="84"/>
    </location>
</feature>
<protein>
    <submittedName>
        <fullName evidence="2">Uncharacterized protein</fullName>
    </submittedName>
</protein>
<dbReference type="AlphaFoldDB" id="A0A2A6C535"/>
<organism evidence="2 3">
    <name type="scientific">Pristionchus pacificus</name>
    <name type="common">Parasitic nematode worm</name>
    <dbReference type="NCBI Taxonomy" id="54126"/>
    <lineage>
        <taxon>Eukaryota</taxon>
        <taxon>Metazoa</taxon>
        <taxon>Ecdysozoa</taxon>
        <taxon>Nematoda</taxon>
        <taxon>Chromadorea</taxon>
        <taxon>Rhabditida</taxon>
        <taxon>Rhabditina</taxon>
        <taxon>Diplogasteromorpha</taxon>
        <taxon>Diplogasteroidea</taxon>
        <taxon>Neodiplogasteridae</taxon>
        <taxon>Pristionchus</taxon>
    </lineage>
</organism>
<sequence length="106" mass="11912">MEGSGREWDVTVVDGLEALDNFHVLVTDETIRLCIVSVFEIREEMGEILSERNADECQSKNAKEEGKCPGRGGEEPSSSSARDRRVEFEIRVAVSSFHTLSRHSDR</sequence>
<name>A0A2A6C535_PRIPA</name>
<evidence type="ECO:0000313" key="2">
    <source>
        <dbReference type="EnsemblMetazoa" id="PPA34646.1"/>
    </source>
</evidence>